<evidence type="ECO:0008006" key="3">
    <source>
        <dbReference type="Google" id="ProtNLM"/>
    </source>
</evidence>
<proteinExistence type="predicted"/>
<dbReference type="InterPro" id="IPR027417">
    <property type="entry name" value="P-loop_NTPase"/>
</dbReference>
<reference evidence="1 2" key="1">
    <citation type="journal article" date="2016" name="Nat. Commun.">
        <title>Thousands of microbial genomes shed light on interconnected biogeochemical processes in an aquifer system.</title>
        <authorList>
            <person name="Anantharaman K."/>
            <person name="Brown C.T."/>
            <person name="Hug L.A."/>
            <person name="Sharon I."/>
            <person name="Castelle C.J."/>
            <person name="Probst A.J."/>
            <person name="Thomas B.C."/>
            <person name="Singh A."/>
            <person name="Wilkins M.J."/>
            <person name="Karaoz U."/>
            <person name="Brodie E.L."/>
            <person name="Williams K.H."/>
            <person name="Hubbard S.S."/>
            <person name="Banfield J.F."/>
        </authorList>
    </citation>
    <scope>NUCLEOTIDE SEQUENCE [LARGE SCALE GENOMIC DNA]</scope>
</reference>
<sequence>MKKRIIGFVGKQGAGKDTCTDYLCEKYGATIFKFSTPMKDCLERLGLPVTRENLILFSKVTRETFGQNLYAKVMAMDAMNTNDTLIAINNIRRSGDISALKNMPEFTLIAIDAPARIRYERILFRKEKEDENNMTWEQFVTYENAETESMIPEVMAQAINTIDNSGTLEELYKRLDEIINY</sequence>
<dbReference type="EMBL" id="MGFG01000023">
    <property type="protein sequence ID" value="OGM00831.1"/>
    <property type="molecule type" value="Genomic_DNA"/>
</dbReference>
<dbReference type="AlphaFoldDB" id="A0A1F7WDD2"/>
<accession>A0A1F7WDD2</accession>
<dbReference type="PANTHER" id="PTHR41930:SF1">
    <property type="entry name" value="DEPHOSPHO-COA KINASE"/>
    <property type="match status" value="1"/>
</dbReference>
<dbReference type="SUPFAM" id="SSF52540">
    <property type="entry name" value="P-loop containing nucleoside triphosphate hydrolases"/>
    <property type="match status" value="1"/>
</dbReference>
<evidence type="ECO:0000313" key="2">
    <source>
        <dbReference type="Proteomes" id="UP000176988"/>
    </source>
</evidence>
<name>A0A1F7WDD2_9BACT</name>
<comment type="caution">
    <text evidence="1">The sequence shown here is derived from an EMBL/GenBank/DDBJ whole genome shotgun (WGS) entry which is preliminary data.</text>
</comment>
<evidence type="ECO:0000313" key="1">
    <source>
        <dbReference type="EMBL" id="OGM00831.1"/>
    </source>
</evidence>
<dbReference type="PANTHER" id="PTHR41930">
    <property type="entry name" value="UPF0200 PROTEIN MJ1399"/>
    <property type="match status" value="1"/>
</dbReference>
<protein>
    <recommendedName>
        <fullName evidence="3">Adenylate kinase</fullName>
    </recommendedName>
</protein>
<dbReference type="Gene3D" id="3.40.50.300">
    <property type="entry name" value="P-loop containing nucleotide triphosphate hydrolases"/>
    <property type="match status" value="1"/>
</dbReference>
<organism evidence="1 2">
    <name type="scientific">Candidatus Uhrbacteria bacterium RIFOXYC2_FULL_47_19</name>
    <dbReference type="NCBI Taxonomy" id="1802424"/>
    <lineage>
        <taxon>Bacteria</taxon>
        <taxon>Candidatus Uhriibacteriota</taxon>
    </lineage>
</organism>
<gene>
    <name evidence="1" type="ORF">A2480_01315</name>
</gene>
<dbReference type="STRING" id="1802424.A2480_01315"/>
<dbReference type="Proteomes" id="UP000176988">
    <property type="component" value="Unassembled WGS sequence"/>
</dbReference>